<keyword evidence="3" id="KW-1185">Reference proteome</keyword>
<dbReference type="Proteomes" id="UP001054945">
    <property type="component" value="Unassembled WGS sequence"/>
</dbReference>
<dbReference type="AlphaFoldDB" id="A0AAV4R443"/>
<feature type="compositionally biased region" description="Polar residues" evidence="1">
    <location>
        <begin position="8"/>
        <end position="24"/>
    </location>
</feature>
<protein>
    <submittedName>
        <fullName evidence="2">Uncharacterized protein</fullName>
    </submittedName>
</protein>
<gene>
    <name evidence="2" type="ORF">CEXT_567701</name>
</gene>
<dbReference type="EMBL" id="BPLR01007186">
    <property type="protein sequence ID" value="GIY15050.1"/>
    <property type="molecule type" value="Genomic_DNA"/>
</dbReference>
<evidence type="ECO:0000313" key="3">
    <source>
        <dbReference type="Proteomes" id="UP001054945"/>
    </source>
</evidence>
<accession>A0AAV4R443</accession>
<evidence type="ECO:0000256" key="1">
    <source>
        <dbReference type="SAM" id="MobiDB-lite"/>
    </source>
</evidence>
<comment type="caution">
    <text evidence="2">The sequence shown here is derived from an EMBL/GenBank/DDBJ whole genome shotgun (WGS) entry which is preliminary data.</text>
</comment>
<organism evidence="2 3">
    <name type="scientific">Caerostris extrusa</name>
    <name type="common">Bark spider</name>
    <name type="synonym">Caerostris bankana</name>
    <dbReference type="NCBI Taxonomy" id="172846"/>
    <lineage>
        <taxon>Eukaryota</taxon>
        <taxon>Metazoa</taxon>
        <taxon>Ecdysozoa</taxon>
        <taxon>Arthropoda</taxon>
        <taxon>Chelicerata</taxon>
        <taxon>Arachnida</taxon>
        <taxon>Araneae</taxon>
        <taxon>Araneomorphae</taxon>
        <taxon>Entelegynae</taxon>
        <taxon>Araneoidea</taxon>
        <taxon>Araneidae</taxon>
        <taxon>Caerostris</taxon>
    </lineage>
</organism>
<reference evidence="2 3" key="1">
    <citation type="submission" date="2021-06" db="EMBL/GenBank/DDBJ databases">
        <title>Caerostris extrusa draft genome.</title>
        <authorList>
            <person name="Kono N."/>
            <person name="Arakawa K."/>
        </authorList>
    </citation>
    <scope>NUCLEOTIDE SEQUENCE [LARGE SCALE GENOMIC DNA]</scope>
</reference>
<feature type="region of interest" description="Disordered" evidence="1">
    <location>
        <begin position="1"/>
        <end position="41"/>
    </location>
</feature>
<sequence>MEKARKCGNTSHNLFQSPIATTEQEVSEDAVPRPTRASGACGLFRPHPNAEWCRITTDIISPQYPLQNSIAMVSGWKPTERAIWKMSLLKSTCRDQTTGPLSLRGSVNFERGSYNDIHKNPS</sequence>
<name>A0AAV4R443_CAEEX</name>
<proteinExistence type="predicted"/>
<evidence type="ECO:0000313" key="2">
    <source>
        <dbReference type="EMBL" id="GIY15050.1"/>
    </source>
</evidence>